<evidence type="ECO:0000313" key="3">
    <source>
        <dbReference type="EMBL" id="MFC4108476.1"/>
    </source>
</evidence>
<dbReference type="InterPro" id="IPR036291">
    <property type="entry name" value="NAD(P)-bd_dom_sf"/>
</dbReference>
<keyword evidence="4" id="KW-1185">Reference proteome</keyword>
<reference evidence="4" key="1">
    <citation type="journal article" date="2019" name="Int. J. Syst. Evol. Microbiol.">
        <title>The Global Catalogue of Microorganisms (GCM) 10K type strain sequencing project: providing services to taxonomists for standard genome sequencing and annotation.</title>
        <authorList>
            <consortium name="The Broad Institute Genomics Platform"/>
            <consortium name="The Broad Institute Genome Sequencing Center for Infectious Disease"/>
            <person name="Wu L."/>
            <person name="Ma J."/>
        </authorList>
    </citation>
    <scope>NUCLEOTIDE SEQUENCE [LARGE SCALE GENOMIC DNA]</scope>
    <source>
        <strain evidence="4">2902at01</strain>
    </source>
</reference>
<evidence type="ECO:0000256" key="1">
    <source>
        <dbReference type="SAM" id="SignalP"/>
    </source>
</evidence>
<dbReference type="EMBL" id="JBHSBN010000016">
    <property type="protein sequence ID" value="MFC4108476.1"/>
    <property type="molecule type" value="Genomic_DNA"/>
</dbReference>
<keyword evidence="1" id="KW-0732">Signal</keyword>
<feature type="chain" id="PRO_5045888267" evidence="1">
    <location>
        <begin position="16"/>
        <end position="331"/>
    </location>
</feature>
<dbReference type="PANTHER" id="PTHR11011:SF45">
    <property type="entry name" value="FATTY ACYL-COA REDUCTASE CG8306-RELATED"/>
    <property type="match status" value="1"/>
</dbReference>
<dbReference type="Pfam" id="PF07993">
    <property type="entry name" value="NAD_binding_4"/>
    <property type="match status" value="1"/>
</dbReference>
<evidence type="ECO:0000259" key="2">
    <source>
        <dbReference type="Pfam" id="PF07993"/>
    </source>
</evidence>
<accession>A0ABV8KS73</accession>
<name>A0ABV8KS73_9ACTN</name>
<dbReference type="PANTHER" id="PTHR11011">
    <property type="entry name" value="MALE STERILITY PROTEIN 2-RELATED"/>
    <property type="match status" value="1"/>
</dbReference>
<protein>
    <submittedName>
        <fullName evidence="3">SDR family oxidoreductase</fullName>
    </submittedName>
</protein>
<dbReference type="SUPFAM" id="SSF51735">
    <property type="entry name" value="NAD(P)-binding Rossmann-fold domains"/>
    <property type="match status" value="1"/>
</dbReference>
<dbReference type="Gene3D" id="3.40.50.720">
    <property type="entry name" value="NAD(P)-binding Rossmann-like Domain"/>
    <property type="match status" value="1"/>
</dbReference>
<feature type="domain" description="Thioester reductase (TE)" evidence="2">
    <location>
        <begin position="39"/>
        <end position="201"/>
    </location>
</feature>
<dbReference type="RefSeq" id="WP_377548795.1">
    <property type="nucleotide sequence ID" value="NZ_JBHSBN010000016.1"/>
</dbReference>
<organism evidence="3 4">
    <name type="scientific">Micromonospora zhanjiangensis</name>
    <dbReference type="NCBI Taxonomy" id="1522057"/>
    <lineage>
        <taxon>Bacteria</taxon>
        <taxon>Bacillati</taxon>
        <taxon>Actinomycetota</taxon>
        <taxon>Actinomycetes</taxon>
        <taxon>Micromonosporales</taxon>
        <taxon>Micromonosporaceae</taxon>
        <taxon>Micromonospora</taxon>
    </lineage>
</organism>
<evidence type="ECO:0000313" key="4">
    <source>
        <dbReference type="Proteomes" id="UP001595868"/>
    </source>
</evidence>
<dbReference type="InterPro" id="IPR026055">
    <property type="entry name" value="FAR"/>
</dbReference>
<gene>
    <name evidence="3" type="ORF">ACFOX0_21395</name>
</gene>
<dbReference type="InterPro" id="IPR013120">
    <property type="entry name" value="FAR_NAD-bd"/>
</dbReference>
<comment type="caution">
    <text evidence="3">The sequence shown here is derived from an EMBL/GenBank/DDBJ whole genome shotgun (WGS) entry which is preliminary data.</text>
</comment>
<feature type="signal peptide" evidence="1">
    <location>
        <begin position="1"/>
        <end position="15"/>
    </location>
</feature>
<dbReference type="Proteomes" id="UP001595868">
    <property type="component" value="Unassembled WGS sequence"/>
</dbReference>
<sequence>MSVILLTGASGAVGAAVLAAAPAGRVVALSHRGVVAGRTVAGDITATRLGLDRSAYAALAGEVDTVIHCAGATDFTAPAEELRALNVDGTRHVVAFAADAGARLVFASTAFVTRHATAARMARPYLESKLVAEQIVRAAGLPGAIARIAVVMGDSRTGWMSRFQGLHSTVDAVLRNLLPVLPFAAEASIDAVPCDVVARAMLTIADGPPAAPPCEHWLTAGNAALTIERMVGLTAERGTALGLTVGRPRFVGPALIDRVVRPVYIDPLPSPQRRKFDNLMSLASLFDQAPPFPSTLGELVAAPTTADLATAFAATVDFLAARRGLVAANLP</sequence>
<proteinExistence type="predicted"/>